<feature type="transmembrane region" description="Helical" evidence="9">
    <location>
        <begin position="202"/>
        <end position="219"/>
    </location>
</feature>
<dbReference type="RefSeq" id="WP_169144730.1">
    <property type="nucleotide sequence ID" value="NZ_JABBGA010000003.1"/>
</dbReference>
<dbReference type="InterPro" id="IPR026046">
    <property type="entry name" value="UBIAD1"/>
</dbReference>
<keyword evidence="5 10" id="KW-0808">Transferase</keyword>
<evidence type="ECO:0000313" key="11">
    <source>
        <dbReference type="Proteomes" id="UP000580043"/>
    </source>
</evidence>
<feature type="transmembrane region" description="Helical" evidence="9">
    <location>
        <begin position="173"/>
        <end position="190"/>
    </location>
</feature>
<keyword evidence="8 9" id="KW-0472">Membrane</keyword>
<dbReference type="Gene3D" id="1.10.357.140">
    <property type="entry name" value="UbiA prenyltransferase"/>
    <property type="match status" value="1"/>
</dbReference>
<gene>
    <name evidence="10" type="ORF">HHL15_04975</name>
</gene>
<keyword evidence="3" id="KW-0474">Menaquinone biosynthesis</keyword>
<comment type="pathway">
    <text evidence="2">Quinol/quinone metabolism; menaquinone biosynthesis.</text>
</comment>
<reference evidence="10 11" key="1">
    <citation type="submission" date="2020-04" db="EMBL/GenBank/DDBJ databases">
        <title>Zoogloea sp. G-4-1-14 isolated from soil.</title>
        <authorList>
            <person name="Dahal R.H."/>
        </authorList>
    </citation>
    <scope>NUCLEOTIDE SEQUENCE [LARGE SCALE GENOMIC DNA]</scope>
    <source>
        <strain evidence="10 11">G-4-1-14</strain>
    </source>
</reference>
<feature type="transmembrane region" description="Helical" evidence="9">
    <location>
        <begin position="60"/>
        <end position="80"/>
    </location>
</feature>
<evidence type="ECO:0000256" key="2">
    <source>
        <dbReference type="ARBA" id="ARBA00004863"/>
    </source>
</evidence>
<dbReference type="PIRSF" id="PIRSF005355">
    <property type="entry name" value="UBIAD1"/>
    <property type="match status" value="1"/>
</dbReference>
<feature type="transmembrane region" description="Helical" evidence="9">
    <location>
        <begin position="144"/>
        <end position="166"/>
    </location>
</feature>
<dbReference type="PANTHER" id="PTHR13929">
    <property type="entry name" value="1,4-DIHYDROXY-2-NAPHTHOATE OCTAPRENYLTRANSFERASE"/>
    <property type="match status" value="1"/>
</dbReference>
<feature type="transmembrane region" description="Helical" evidence="9">
    <location>
        <begin position="35"/>
        <end position="54"/>
    </location>
</feature>
<evidence type="ECO:0000256" key="4">
    <source>
        <dbReference type="ARBA" id="ARBA00022475"/>
    </source>
</evidence>
<accession>A0A848G620</accession>
<dbReference type="EMBL" id="JABBGA010000003">
    <property type="protein sequence ID" value="NML25081.1"/>
    <property type="molecule type" value="Genomic_DNA"/>
</dbReference>
<sequence>MSPPPAHVHPPQPAEPGPGLRARPVMACVMATRPAFLGVTLFACLIGLAAAHGSGVPLDLAKAVLSVLFALVAHAGINVLNDYYDARSGADAANTERIYPFTGGSRFIQNGVLSEAETGRLGYALLALVVPAGLWLATHSAAGLILIGLAGLFLGWAYTAPPLALVSRGLGEAAVAAGWLIVIIGSDFVQRGSFSPVPFQAGLSYALLVAAILFVNEFPDRQGDASAGKRTLVVRLGPDTAKWVCLGLVLAAYAWLVLMVGRERLPQGAAAAAMTLILSFRGLRTLLAHASEPAELAPALRLTIAAANLHGLVLAATLAFGRWPGPQP</sequence>
<dbReference type="GO" id="GO:0016020">
    <property type="term" value="C:membrane"/>
    <property type="evidence" value="ECO:0007669"/>
    <property type="project" value="UniProtKB-SubCell"/>
</dbReference>
<organism evidence="10 11">
    <name type="scientific">Zoogloea dura</name>
    <dbReference type="NCBI Taxonomy" id="2728840"/>
    <lineage>
        <taxon>Bacteria</taxon>
        <taxon>Pseudomonadati</taxon>
        <taxon>Pseudomonadota</taxon>
        <taxon>Betaproteobacteria</taxon>
        <taxon>Rhodocyclales</taxon>
        <taxon>Zoogloeaceae</taxon>
        <taxon>Zoogloea</taxon>
    </lineage>
</organism>
<evidence type="ECO:0000313" key="10">
    <source>
        <dbReference type="EMBL" id="NML25081.1"/>
    </source>
</evidence>
<evidence type="ECO:0000256" key="6">
    <source>
        <dbReference type="ARBA" id="ARBA00022692"/>
    </source>
</evidence>
<dbReference type="Proteomes" id="UP000580043">
    <property type="component" value="Unassembled WGS sequence"/>
</dbReference>
<keyword evidence="7 9" id="KW-1133">Transmembrane helix</keyword>
<name>A0A848G620_9RHOO</name>
<dbReference type="GO" id="GO:0042371">
    <property type="term" value="P:vitamin K biosynthetic process"/>
    <property type="evidence" value="ECO:0007669"/>
    <property type="project" value="TreeGrafter"/>
</dbReference>
<dbReference type="GO" id="GO:0009234">
    <property type="term" value="P:menaquinone biosynthetic process"/>
    <property type="evidence" value="ECO:0007669"/>
    <property type="project" value="UniProtKB-UniPathway"/>
</dbReference>
<keyword evidence="11" id="KW-1185">Reference proteome</keyword>
<dbReference type="InterPro" id="IPR044878">
    <property type="entry name" value="UbiA_sf"/>
</dbReference>
<dbReference type="GO" id="GO:0004659">
    <property type="term" value="F:prenyltransferase activity"/>
    <property type="evidence" value="ECO:0007669"/>
    <property type="project" value="InterPro"/>
</dbReference>
<keyword evidence="6 9" id="KW-0812">Transmembrane</keyword>
<evidence type="ECO:0000256" key="1">
    <source>
        <dbReference type="ARBA" id="ARBA00004141"/>
    </source>
</evidence>
<evidence type="ECO:0000256" key="9">
    <source>
        <dbReference type="SAM" id="Phobius"/>
    </source>
</evidence>
<evidence type="ECO:0000256" key="7">
    <source>
        <dbReference type="ARBA" id="ARBA00022989"/>
    </source>
</evidence>
<dbReference type="Pfam" id="PF01040">
    <property type="entry name" value="UbiA"/>
    <property type="match status" value="1"/>
</dbReference>
<evidence type="ECO:0000256" key="3">
    <source>
        <dbReference type="ARBA" id="ARBA00022428"/>
    </source>
</evidence>
<dbReference type="CDD" id="cd13962">
    <property type="entry name" value="PT_UbiA_UBIAD1"/>
    <property type="match status" value="1"/>
</dbReference>
<protein>
    <submittedName>
        <fullName evidence="10">Prenyltransferase</fullName>
    </submittedName>
</protein>
<feature type="transmembrane region" description="Helical" evidence="9">
    <location>
        <begin position="240"/>
        <end position="261"/>
    </location>
</feature>
<proteinExistence type="predicted"/>
<dbReference type="PANTHER" id="PTHR13929:SF0">
    <property type="entry name" value="UBIA PRENYLTRANSFERASE DOMAIN-CONTAINING PROTEIN 1"/>
    <property type="match status" value="1"/>
</dbReference>
<dbReference type="UniPathway" id="UPA00079"/>
<keyword evidence="4" id="KW-1003">Cell membrane</keyword>
<comment type="caution">
    <text evidence="10">The sequence shown here is derived from an EMBL/GenBank/DDBJ whole genome shotgun (WGS) entry which is preliminary data.</text>
</comment>
<evidence type="ECO:0000256" key="5">
    <source>
        <dbReference type="ARBA" id="ARBA00022679"/>
    </source>
</evidence>
<comment type="subcellular location">
    <subcellularLocation>
        <location evidence="1">Membrane</location>
        <topology evidence="1">Multi-pass membrane protein</topology>
    </subcellularLocation>
</comment>
<dbReference type="InterPro" id="IPR000537">
    <property type="entry name" value="UbiA_prenyltransferase"/>
</dbReference>
<evidence type="ECO:0000256" key="8">
    <source>
        <dbReference type="ARBA" id="ARBA00023136"/>
    </source>
</evidence>
<dbReference type="AlphaFoldDB" id="A0A848G620"/>